<feature type="active site" description="Proton acceptor" evidence="9">
    <location>
        <position position="183"/>
    </location>
</feature>
<dbReference type="SUPFAM" id="SSF52777">
    <property type="entry name" value="CoA-dependent acyltransferases"/>
    <property type="match status" value="1"/>
</dbReference>
<comment type="subunit">
    <text evidence="3">Homotrimer.</text>
</comment>
<sequence>MHFEAIDLERWERKEYYLHFMNEVVCSYAATVHMDITPLKGQRLYPAMLWLLTKTVNWMPEFRVGLRPEGPGIYDMLHPSYTLFHREGKNFTCVWTAYRENYREFLRAYEEDVATYGNSDRYIAKGGRPENSFDVSMVPWLPFTAFNINVYDDGHYLLPIFTMGKYEDRDGKRLLPLAIQVHHAVCDGYHVGRFVALLQEALFRFGDEAGSD</sequence>
<dbReference type="EMBL" id="DVFI01000122">
    <property type="protein sequence ID" value="HIQ63737.1"/>
    <property type="molecule type" value="Genomic_DNA"/>
</dbReference>
<dbReference type="PANTHER" id="PTHR38474:SF2">
    <property type="entry name" value="CHLORAMPHENICOL ACETYLTRANSFERASE"/>
    <property type="match status" value="1"/>
</dbReference>
<accession>A0A9D0YX62</accession>
<evidence type="ECO:0000256" key="4">
    <source>
        <dbReference type="ARBA" id="ARBA00013235"/>
    </source>
</evidence>
<keyword evidence="8 10" id="KW-0012">Acyltransferase</keyword>
<comment type="function">
    <text evidence="1 10">This enzyme is an effector of chloramphenicol resistance in bacteria.</text>
</comment>
<name>A0A9D0YX62_9FIRM</name>
<dbReference type="GO" id="GO:0046677">
    <property type="term" value="P:response to antibiotic"/>
    <property type="evidence" value="ECO:0007669"/>
    <property type="project" value="UniProtKB-KW"/>
</dbReference>
<evidence type="ECO:0000256" key="10">
    <source>
        <dbReference type="RuleBase" id="RU000503"/>
    </source>
</evidence>
<dbReference type="InterPro" id="IPR023213">
    <property type="entry name" value="CAT-like_dom_sf"/>
</dbReference>
<reference evidence="12" key="2">
    <citation type="journal article" date="2021" name="PeerJ">
        <title>Extensive microbial diversity within the chicken gut microbiome revealed by metagenomics and culture.</title>
        <authorList>
            <person name="Gilroy R."/>
            <person name="Ravi A."/>
            <person name="Getino M."/>
            <person name="Pursley I."/>
            <person name="Horton D.L."/>
            <person name="Alikhan N.F."/>
            <person name="Baker D."/>
            <person name="Gharbi K."/>
            <person name="Hall N."/>
            <person name="Watson M."/>
            <person name="Adriaenssens E.M."/>
            <person name="Foster-Nyarko E."/>
            <person name="Jarju S."/>
            <person name="Secka A."/>
            <person name="Antonio M."/>
            <person name="Oren A."/>
            <person name="Chaudhuri R.R."/>
            <person name="La Ragione R."/>
            <person name="Hildebrand F."/>
            <person name="Pallen M.J."/>
        </authorList>
    </citation>
    <scope>NUCLEOTIDE SEQUENCE</scope>
    <source>
        <strain evidence="12">ChiHile30-977</strain>
    </source>
</reference>
<evidence type="ECO:0000256" key="3">
    <source>
        <dbReference type="ARBA" id="ARBA00011233"/>
    </source>
</evidence>
<dbReference type="GO" id="GO:0008811">
    <property type="term" value="F:chloramphenicol O-acetyltransferase activity"/>
    <property type="evidence" value="ECO:0007669"/>
    <property type="project" value="UniProtKB-EC"/>
</dbReference>
<dbReference type="InterPro" id="IPR001707">
    <property type="entry name" value="Cmp_AcTrfase"/>
</dbReference>
<evidence type="ECO:0000256" key="1">
    <source>
        <dbReference type="ARBA" id="ARBA00002150"/>
    </source>
</evidence>
<proteinExistence type="inferred from homology"/>
<evidence type="ECO:0000256" key="11">
    <source>
        <dbReference type="RuleBase" id="RU004156"/>
    </source>
</evidence>
<dbReference type="InterPro" id="IPR018372">
    <property type="entry name" value="Chloramphenicol_AcTrfase_AS"/>
</dbReference>
<dbReference type="SMART" id="SM01059">
    <property type="entry name" value="CAT"/>
    <property type="match status" value="1"/>
</dbReference>
<keyword evidence="6 10" id="KW-0808">Transferase</keyword>
<keyword evidence="7 10" id="KW-0046">Antibiotic resistance</keyword>
<dbReference type="PROSITE" id="PS00100">
    <property type="entry name" value="CAT"/>
    <property type="match status" value="1"/>
</dbReference>
<evidence type="ECO:0000256" key="6">
    <source>
        <dbReference type="ARBA" id="ARBA00022679"/>
    </source>
</evidence>
<comment type="caution">
    <text evidence="12">The sequence shown here is derived from an EMBL/GenBank/DDBJ whole genome shotgun (WGS) entry which is preliminary data.</text>
</comment>
<evidence type="ECO:0000256" key="9">
    <source>
        <dbReference type="PIRSR" id="PIRSR000440-1"/>
    </source>
</evidence>
<reference evidence="12" key="1">
    <citation type="submission" date="2020-10" db="EMBL/GenBank/DDBJ databases">
        <authorList>
            <person name="Gilroy R."/>
        </authorList>
    </citation>
    <scope>NUCLEOTIDE SEQUENCE</scope>
    <source>
        <strain evidence="12">ChiHile30-977</strain>
    </source>
</reference>
<dbReference type="PANTHER" id="PTHR38474">
    <property type="entry name" value="SLR0299 PROTEIN"/>
    <property type="match status" value="1"/>
</dbReference>
<gene>
    <name evidence="12" type="ORF">IAA66_09185</name>
</gene>
<evidence type="ECO:0000313" key="13">
    <source>
        <dbReference type="Proteomes" id="UP000886819"/>
    </source>
</evidence>
<dbReference type="Gene3D" id="3.30.559.10">
    <property type="entry name" value="Chloramphenicol acetyltransferase-like domain"/>
    <property type="match status" value="1"/>
</dbReference>
<protein>
    <recommendedName>
        <fullName evidence="5 10">Chloramphenicol acetyltransferase</fullName>
        <ecNumber evidence="4 10">2.3.1.28</ecNumber>
    </recommendedName>
</protein>
<evidence type="ECO:0000313" key="12">
    <source>
        <dbReference type="EMBL" id="HIQ63737.1"/>
    </source>
</evidence>
<comment type="similarity">
    <text evidence="2 11">Belongs to the chloramphenicol acetyltransferase family.</text>
</comment>
<evidence type="ECO:0000256" key="7">
    <source>
        <dbReference type="ARBA" id="ARBA00023251"/>
    </source>
</evidence>
<dbReference type="Proteomes" id="UP000886819">
    <property type="component" value="Unassembled WGS sequence"/>
</dbReference>
<comment type="catalytic activity">
    <reaction evidence="10">
        <text>chloramphenicol + acetyl-CoA = chloramphenicol 3-acetate + CoA</text>
        <dbReference type="Rhea" id="RHEA:18421"/>
        <dbReference type="ChEBI" id="CHEBI:16730"/>
        <dbReference type="ChEBI" id="CHEBI:17698"/>
        <dbReference type="ChEBI" id="CHEBI:57287"/>
        <dbReference type="ChEBI" id="CHEBI:57288"/>
        <dbReference type="EC" id="2.3.1.28"/>
    </reaction>
</comment>
<dbReference type="PIRSF" id="PIRSF000440">
    <property type="entry name" value="CAT"/>
    <property type="match status" value="1"/>
</dbReference>
<dbReference type="EC" id="2.3.1.28" evidence="4 10"/>
<dbReference type="AlphaFoldDB" id="A0A9D0YX62"/>
<organism evidence="12 13">
    <name type="scientific">Candidatus Avichristensenella intestinipullorum</name>
    <dbReference type="NCBI Taxonomy" id="2840693"/>
    <lineage>
        <taxon>Bacteria</taxon>
        <taxon>Bacillati</taxon>
        <taxon>Bacillota</taxon>
        <taxon>Clostridia</taxon>
        <taxon>Candidatus Avichristensenella</taxon>
    </lineage>
</organism>
<evidence type="ECO:0000256" key="8">
    <source>
        <dbReference type="ARBA" id="ARBA00023315"/>
    </source>
</evidence>
<evidence type="ECO:0000256" key="5">
    <source>
        <dbReference type="ARBA" id="ARBA00020291"/>
    </source>
</evidence>
<evidence type="ECO:0000256" key="2">
    <source>
        <dbReference type="ARBA" id="ARBA00010571"/>
    </source>
</evidence>
<dbReference type="Pfam" id="PF00302">
    <property type="entry name" value="CAT"/>
    <property type="match status" value="1"/>
</dbReference>